<keyword evidence="1" id="KW-0812">Transmembrane</keyword>
<reference evidence="2 4" key="1">
    <citation type="submission" date="2015-11" db="EMBL/GenBank/DDBJ databases">
        <title>Genomic analysis of 38 Legionella species identifies large and diverse effector repertoires.</title>
        <authorList>
            <person name="Burstein D."/>
            <person name="Amaro F."/>
            <person name="Zusman T."/>
            <person name="Lifshitz Z."/>
            <person name="Cohen O."/>
            <person name="Gilbert J.A."/>
            <person name="Pupko T."/>
            <person name="Shuman H.A."/>
            <person name="Segal G."/>
        </authorList>
    </citation>
    <scope>NUCLEOTIDE SEQUENCE [LARGE SCALE GENOMIC DNA]</scope>
    <source>
        <strain evidence="2 4">CDC#1407-AL-14</strain>
    </source>
</reference>
<dbReference type="Proteomes" id="UP000255066">
    <property type="component" value="Unassembled WGS sequence"/>
</dbReference>
<protein>
    <submittedName>
        <fullName evidence="3">Uncharacterized protein</fullName>
    </submittedName>
</protein>
<keyword evidence="1" id="KW-1133">Transmembrane helix</keyword>
<evidence type="ECO:0000313" key="5">
    <source>
        <dbReference type="Proteomes" id="UP000255066"/>
    </source>
</evidence>
<dbReference type="EMBL" id="UGNW01000001">
    <property type="protein sequence ID" value="STX32795.1"/>
    <property type="molecule type" value="Genomic_DNA"/>
</dbReference>
<dbReference type="EMBL" id="LNXT01000017">
    <property type="protein sequence ID" value="KTC72158.1"/>
    <property type="molecule type" value="Genomic_DNA"/>
</dbReference>
<reference evidence="3 5" key="2">
    <citation type="submission" date="2018-06" db="EMBL/GenBank/DDBJ databases">
        <authorList>
            <consortium name="Pathogen Informatics"/>
            <person name="Doyle S."/>
        </authorList>
    </citation>
    <scope>NUCLEOTIDE SEQUENCE [LARGE SCALE GENOMIC DNA]</scope>
    <source>
        <strain evidence="3 5">NCTC12437</strain>
    </source>
</reference>
<feature type="transmembrane region" description="Helical" evidence="1">
    <location>
        <begin position="22"/>
        <end position="39"/>
    </location>
</feature>
<evidence type="ECO:0000313" key="2">
    <source>
        <dbReference type="EMBL" id="KTC72158.1"/>
    </source>
</evidence>
<accession>A0A378IDI7</accession>
<proteinExistence type="predicted"/>
<keyword evidence="4" id="KW-1185">Reference proteome</keyword>
<name>A0A378IDI7_9GAMM</name>
<dbReference type="Proteomes" id="UP000054735">
    <property type="component" value="Unassembled WGS sequence"/>
</dbReference>
<dbReference type="RefSeq" id="WP_058523485.1">
    <property type="nucleotide sequence ID" value="NZ_CAAAHV010000089.1"/>
</dbReference>
<evidence type="ECO:0000313" key="3">
    <source>
        <dbReference type="EMBL" id="STX32795.1"/>
    </source>
</evidence>
<keyword evidence="1" id="KW-0472">Membrane</keyword>
<organism evidence="3 5">
    <name type="scientific">Legionella birminghamensis</name>
    <dbReference type="NCBI Taxonomy" id="28083"/>
    <lineage>
        <taxon>Bacteria</taxon>
        <taxon>Pseudomonadati</taxon>
        <taxon>Pseudomonadota</taxon>
        <taxon>Gammaproteobacteria</taxon>
        <taxon>Legionellales</taxon>
        <taxon>Legionellaceae</taxon>
        <taxon>Legionella</taxon>
    </lineage>
</organism>
<sequence>MNILDSISTFFLNLTIKEFSDLLIGIGTILIGLLGYNLAKKEYKPLIKARLLNTFYGQPGSRYLDQHVLSINAFNYGKRSIKIKNVVFSYSKLPFSKRVEGHDLYILDSDFSFSDRLPHVLKDGDSLQLIYPHDIFMTYKIGDEQIKSNKYFLDLYRILFFKIYLITSIEYRVKVKISLKMRLQIMGLK</sequence>
<dbReference type="AlphaFoldDB" id="A0A378IDI7"/>
<evidence type="ECO:0000313" key="4">
    <source>
        <dbReference type="Proteomes" id="UP000054735"/>
    </source>
</evidence>
<gene>
    <name evidence="2" type="ORF">Lbir_1418</name>
    <name evidence="3" type="ORF">NCTC12437_02592</name>
</gene>
<evidence type="ECO:0000256" key="1">
    <source>
        <dbReference type="SAM" id="Phobius"/>
    </source>
</evidence>